<dbReference type="EMBL" id="CP034459">
    <property type="protein sequence ID" value="QBM89592.1"/>
    <property type="molecule type" value="Genomic_DNA"/>
</dbReference>
<gene>
    <name evidence="3" type="primary">MPUL0D06700</name>
    <name evidence="3" type="ORF">METSCH_D06700</name>
</gene>
<dbReference type="PANTHER" id="PTHR28069">
    <property type="entry name" value="GH20023P"/>
    <property type="match status" value="1"/>
</dbReference>
<dbReference type="AlphaFoldDB" id="A0A4P6XQ14"/>
<dbReference type="Pfam" id="PF13824">
    <property type="entry name" value="zf-Mss51"/>
    <property type="match status" value="1"/>
</dbReference>
<organism evidence="3 4">
    <name type="scientific">Metschnikowia aff. pulcherrima</name>
    <dbReference type="NCBI Taxonomy" id="2163413"/>
    <lineage>
        <taxon>Eukaryota</taxon>
        <taxon>Fungi</taxon>
        <taxon>Dikarya</taxon>
        <taxon>Ascomycota</taxon>
        <taxon>Saccharomycotina</taxon>
        <taxon>Pichiomycetes</taxon>
        <taxon>Metschnikowiaceae</taxon>
        <taxon>Metschnikowia</taxon>
    </lineage>
</organism>
<proteinExistence type="predicted"/>
<dbReference type="Proteomes" id="UP000292447">
    <property type="component" value="Chromosome IV"/>
</dbReference>
<evidence type="ECO:0000259" key="1">
    <source>
        <dbReference type="Pfam" id="PF13824"/>
    </source>
</evidence>
<dbReference type="InterPro" id="IPR046824">
    <property type="entry name" value="Mss51-like_C"/>
</dbReference>
<evidence type="ECO:0000259" key="2">
    <source>
        <dbReference type="Pfam" id="PF20179"/>
    </source>
</evidence>
<name>A0A4P6XQ14_9ASCO</name>
<reference evidence="4" key="1">
    <citation type="submission" date="2019-03" db="EMBL/GenBank/DDBJ databases">
        <title>Snf2 controls pulcherriminic acid biosynthesis and connects pigmentation and antifungal activity of the yeast Metschnikowia pulcherrima.</title>
        <authorList>
            <person name="Gore-Lloyd D."/>
            <person name="Sumann I."/>
            <person name="Brachmann A.O."/>
            <person name="Schneeberger K."/>
            <person name="Ortiz-Merino R.A."/>
            <person name="Moreno-Beltran M."/>
            <person name="Schlaefli M."/>
            <person name="Kirner P."/>
            <person name="Santos Kron A."/>
            <person name="Wolfe K.H."/>
            <person name="Piel J."/>
            <person name="Ahrens C.H."/>
            <person name="Henk D."/>
            <person name="Freimoser F.M."/>
        </authorList>
    </citation>
    <scope>NUCLEOTIDE SEQUENCE [LARGE SCALE GENOMIC DNA]</scope>
    <source>
        <strain evidence="4">APC 1.2</strain>
    </source>
</reference>
<dbReference type="InterPro" id="IPR032717">
    <property type="entry name" value="Mss51_Znf"/>
</dbReference>
<dbReference type="PANTHER" id="PTHR28069:SF1">
    <property type="entry name" value="PROTEIN MSS51, MITOCHONDRIAL"/>
    <property type="match status" value="1"/>
</dbReference>
<dbReference type="STRING" id="2163413.A0A4P6XQ14"/>
<dbReference type="Pfam" id="PF20179">
    <property type="entry name" value="MSS51_C"/>
    <property type="match status" value="1"/>
</dbReference>
<accession>A0A4P6XQ14</accession>
<dbReference type="GO" id="GO:0005739">
    <property type="term" value="C:mitochondrion"/>
    <property type="evidence" value="ECO:0007669"/>
    <property type="project" value="GOC"/>
</dbReference>
<keyword evidence="4" id="KW-1185">Reference proteome</keyword>
<evidence type="ECO:0000313" key="4">
    <source>
        <dbReference type="Proteomes" id="UP000292447"/>
    </source>
</evidence>
<feature type="domain" description="Mitochondrial splicing suppressor 51 zinc-finger" evidence="1">
    <location>
        <begin position="71"/>
        <end position="122"/>
    </location>
</feature>
<protein>
    <submittedName>
        <fullName evidence="3">Splicing suppressor protein 51</fullName>
    </submittedName>
</protein>
<evidence type="ECO:0000313" key="3">
    <source>
        <dbReference type="EMBL" id="QBM89592.1"/>
    </source>
</evidence>
<sequence>MVLLSRTVPCLVPSYRLARRAPSHRNISFLSKLLLLDSKEAEDAERKMYYWDESPYEDIRTRAAFIRARAKCPVTQKPVNFVCPHSGIPTHHDQAAWENDTEYHAKKKYELLKKVNLYEHDLRSGRKFNEFVFPGPVERDVMTSLASWDAFFYTRDFNPMNTEFNLAAATKVLTYPTTIASLIHKFTPYALEPKGPLTLEGLRSMSALRYSLYSPSKSKDAEAMFKDRAMRIFIVGARMEAMLPGYVWKQFGYLFPDTKFEIHLIGPHSHFDTELKQFTATDKPHGRPLVTQYDEQITIHHHTKYFHEVYNTGDLFPFDPYLDVFFMFHPGFRTADEIHWDKSLKGLLESKCAVFVTGYHEKDLRRELNWLEEHPLYEETDILMHPGANIFGSTKLDLVDSNPTETFQANSEVFAFRGKRYHAIKT</sequence>
<dbReference type="GO" id="GO:0033617">
    <property type="term" value="P:mitochondrial respiratory chain complex IV assembly"/>
    <property type="evidence" value="ECO:0007669"/>
    <property type="project" value="TreeGrafter"/>
</dbReference>
<feature type="domain" description="Mitochondrial splicing suppressor 51-like C-terminal" evidence="2">
    <location>
        <begin position="224"/>
        <end position="395"/>
    </location>
</feature>